<evidence type="ECO:0000313" key="5">
    <source>
        <dbReference type="EMBL" id="MCO5726054.1"/>
    </source>
</evidence>
<dbReference type="Proteomes" id="UP001206312">
    <property type="component" value="Unassembled WGS sequence"/>
</dbReference>
<dbReference type="EMBL" id="JAMXIB010000020">
    <property type="protein sequence ID" value="MCO5726054.1"/>
    <property type="molecule type" value="Genomic_DNA"/>
</dbReference>
<dbReference type="PANTHER" id="PTHR44858">
    <property type="entry name" value="TETRATRICOPEPTIDE REPEAT PROTEIN 6"/>
    <property type="match status" value="1"/>
</dbReference>
<dbReference type="PANTHER" id="PTHR44858:SF1">
    <property type="entry name" value="UDP-N-ACETYLGLUCOSAMINE--PEPTIDE N-ACETYLGLUCOSAMINYLTRANSFERASE SPINDLY-RELATED"/>
    <property type="match status" value="1"/>
</dbReference>
<name>A0ABT1B1J1_9FLAO</name>
<dbReference type="Pfam" id="PF13432">
    <property type="entry name" value="TPR_16"/>
    <property type="match status" value="1"/>
</dbReference>
<organism evidence="5 6">
    <name type="scientific">Robiginitalea marina</name>
    <dbReference type="NCBI Taxonomy" id="2954105"/>
    <lineage>
        <taxon>Bacteria</taxon>
        <taxon>Pseudomonadati</taxon>
        <taxon>Bacteroidota</taxon>
        <taxon>Flavobacteriia</taxon>
        <taxon>Flavobacteriales</taxon>
        <taxon>Flavobacteriaceae</taxon>
        <taxon>Robiginitalea</taxon>
    </lineage>
</organism>
<dbReference type="Gene3D" id="1.25.40.10">
    <property type="entry name" value="Tetratricopeptide repeat domain"/>
    <property type="match status" value="2"/>
</dbReference>
<keyword evidence="4" id="KW-0732">Signal</keyword>
<proteinExistence type="predicted"/>
<evidence type="ECO:0000256" key="1">
    <source>
        <dbReference type="ARBA" id="ARBA00022737"/>
    </source>
</evidence>
<feature type="signal peptide" evidence="4">
    <location>
        <begin position="1"/>
        <end position="20"/>
    </location>
</feature>
<evidence type="ECO:0000256" key="4">
    <source>
        <dbReference type="SAM" id="SignalP"/>
    </source>
</evidence>
<gene>
    <name evidence="5" type="ORF">NG653_14415</name>
</gene>
<dbReference type="RefSeq" id="WP_252742426.1">
    <property type="nucleotide sequence ID" value="NZ_JAMXIB010000020.1"/>
</dbReference>
<evidence type="ECO:0000256" key="2">
    <source>
        <dbReference type="ARBA" id="ARBA00022803"/>
    </source>
</evidence>
<protein>
    <recommendedName>
        <fullName evidence="7">Tetratricopeptide repeat protein</fullName>
    </recommendedName>
</protein>
<keyword evidence="2 3" id="KW-0802">TPR repeat</keyword>
<feature type="chain" id="PRO_5046428455" description="Tetratricopeptide repeat protein" evidence="4">
    <location>
        <begin position="21"/>
        <end position="274"/>
    </location>
</feature>
<sequence length="274" mass="30182">MKIRLLFFLVVLVSTSASQAQTFTMGKKCREALASAQAALTNASYQDAISLYQAFAEGCKTKDAKEQAAIGMAEAYNGLGMHQEAIAQADAALKVTKGRSLEGHFQKGVALNKLGDVDGSQKELAKVMELTENNQNTAQRASNYALMAALYDRQMGQMDSALVYLDKARELDPGNVKYTLQEGDMYLTRDDYENAYASYNRAAQMDPNSAEVYVSKVNAGLWQMNKKYGTTKAQELREKMTAAEKSAICGDLSKAFELGWKDMNKEMFKALVCN</sequence>
<dbReference type="SUPFAM" id="SSF48452">
    <property type="entry name" value="TPR-like"/>
    <property type="match status" value="1"/>
</dbReference>
<dbReference type="PROSITE" id="PS50005">
    <property type="entry name" value="TPR"/>
    <property type="match status" value="1"/>
</dbReference>
<dbReference type="InterPro" id="IPR050498">
    <property type="entry name" value="Ycf3"/>
</dbReference>
<keyword evidence="1" id="KW-0677">Repeat</keyword>
<evidence type="ECO:0008006" key="7">
    <source>
        <dbReference type="Google" id="ProtNLM"/>
    </source>
</evidence>
<dbReference type="InterPro" id="IPR011990">
    <property type="entry name" value="TPR-like_helical_dom_sf"/>
</dbReference>
<keyword evidence="6" id="KW-1185">Reference proteome</keyword>
<dbReference type="SMART" id="SM00028">
    <property type="entry name" value="TPR"/>
    <property type="match status" value="4"/>
</dbReference>
<feature type="repeat" description="TPR" evidence="3">
    <location>
        <begin position="176"/>
        <end position="209"/>
    </location>
</feature>
<dbReference type="InterPro" id="IPR019734">
    <property type="entry name" value="TPR_rpt"/>
</dbReference>
<reference evidence="5 6" key="1">
    <citation type="submission" date="2022-06" db="EMBL/GenBank/DDBJ databases">
        <authorList>
            <person name="Xuan X."/>
        </authorList>
    </citation>
    <scope>NUCLEOTIDE SEQUENCE [LARGE SCALE GENOMIC DNA]</scope>
    <source>
        <strain evidence="5 6">2V75</strain>
    </source>
</reference>
<evidence type="ECO:0000256" key="3">
    <source>
        <dbReference type="PROSITE-ProRule" id="PRU00339"/>
    </source>
</evidence>
<evidence type="ECO:0000313" key="6">
    <source>
        <dbReference type="Proteomes" id="UP001206312"/>
    </source>
</evidence>
<accession>A0ABT1B1J1</accession>
<comment type="caution">
    <text evidence="5">The sequence shown here is derived from an EMBL/GenBank/DDBJ whole genome shotgun (WGS) entry which is preliminary data.</text>
</comment>